<dbReference type="SUPFAM" id="SSF52266">
    <property type="entry name" value="SGNH hydrolase"/>
    <property type="match status" value="1"/>
</dbReference>
<evidence type="ECO:0000256" key="1">
    <source>
        <dbReference type="SAM" id="MobiDB-lite"/>
    </source>
</evidence>
<dbReference type="EMBL" id="JAMTCS010000009">
    <property type="protein sequence ID" value="MCP2265711.1"/>
    <property type="molecule type" value="Genomic_DNA"/>
</dbReference>
<protein>
    <submittedName>
        <fullName evidence="4">Lysophospholipase L1</fullName>
    </submittedName>
</protein>
<dbReference type="PANTHER" id="PTHR43784">
    <property type="entry name" value="GDSL-LIKE LIPASE/ACYLHYDROLASE, PUTATIVE (AFU_ORTHOLOGUE AFUA_2G00820)-RELATED"/>
    <property type="match status" value="1"/>
</dbReference>
<dbReference type="Proteomes" id="UP001139493">
    <property type="component" value="Unassembled WGS sequence"/>
</dbReference>
<evidence type="ECO:0000256" key="2">
    <source>
        <dbReference type="SAM" id="Phobius"/>
    </source>
</evidence>
<feature type="transmembrane region" description="Helical" evidence="2">
    <location>
        <begin position="12"/>
        <end position="36"/>
    </location>
</feature>
<comment type="caution">
    <text evidence="4">The sequence shown here is derived from an EMBL/GenBank/DDBJ whole genome shotgun (WGS) entry which is preliminary data.</text>
</comment>
<accession>A0A9X2JW28</accession>
<dbReference type="InterPro" id="IPR036514">
    <property type="entry name" value="SGNH_hydro_sf"/>
</dbReference>
<evidence type="ECO:0000313" key="4">
    <source>
        <dbReference type="EMBL" id="MCP2265711.1"/>
    </source>
</evidence>
<keyword evidence="2" id="KW-0812">Transmembrane</keyword>
<sequence length="278" mass="29068">MRVVRTGIVKRWVVGGALAVGVAAAFVLAVVVGMFLGGGSYVAGDTAVAVPTAMPAAAVSPTPGSTPDRVATGETALPTPLPTPTAPLPRTGAKPAIALFVGDSYTAGQRASTPDARWSSLVAGTMHWTERNVADGGTGFVTRYPGRGLLSYAEQLRSVKYPKRIDVVVIAGGQNDFDELRTEPGTVFRAVDETYALAARRFPDARIIAVGPSTPWAVGLEARALDSAVRAAAERYGATYVSLIDPNVVRRDHLDADGIHVTDEGYAAIARRVVTQIS</sequence>
<keyword evidence="2" id="KW-0472">Membrane</keyword>
<proteinExistence type="predicted"/>
<keyword evidence="5" id="KW-1185">Reference proteome</keyword>
<dbReference type="Pfam" id="PF13472">
    <property type="entry name" value="Lipase_GDSL_2"/>
    <property type="match status" value="1"/>
</dbReference>
<dbReference type="PANTHER" id="PTHR43784:SF2">
    <property type="entry name" value="GDSL-LIKE LIPASE_ACYLHYDROLASE, PUTATIVE (AFU_ORTHOLOGUE AFUA_2G00820)-RELATED"/>
    <property type="match status" value="1"/>
</dbReference>
<dbReference type="InterPro" id="IPR053140">
    <property type="entry name" value="GDSL_Rv0518-like"/>
</dbReference>
<evidence type="ECO:0000313" key="5">
    <source>
        <dbReference type="Proteomes" id="UP001139493"/>
    </source>
</evidence>
<dbReference type="CDD" id="cd00229">
    <property type="entry name" value="SGNH_hydrolase"/>
    <property type="match status" value="1"/>
</dbReference>
<dbReference type="InterPro" id="IPR013830">
    <property type="entry name" value="SGNH_hydro"/>
</dbReference>
<name>A0A9X2JW28_9MICO</name>
<feature type="domain" description="SGNH hydrolase-type esterase" evidence="3">
    <location>
        <begin position="100"/>
        <end position="268"/>
    </location>
</feature>
<keyword evidence="2" id="KW-1133">Transmembrane helix</keyword>
<reference evidence="4" key="1">
    <citation type="submission" date="2022-06" db="EMBL/GenBank/DDBJ databases">
        <title>Genomic Encyclopedia of Archaeal and Bacterial Type Strains, Phase II (KMG-II): from individual species to whole genera.</title>
        <authorList>
            <person name="Goeker M."/>
        </authorList>
    </citation>
    <scope>NUCLEOTIDE SEQUENCE</scope>
    <source>
        <strain evidence="4">DSM 26652</strain>
    </source>
</reference>
<feature type="region of interest" description="Disordered" evidence="1">
    <location>
        <begin position="58"/>
        <end position="88"/>
    </location>
</feature>
<evidence type="ECO:0000259" key="3">
    <source>
        <dbReference type="Pfam" id="PF13472"/>
    </source>
</evidence>
<organism evidence="4 5">
    <name type="scientific">Promicromonospora thailandica</name>
    <dbReference type="NCBI Taxonomy" id="765201"/>
    <lineage>
        <taxon>Bacteria</taxon>
        <taxon>Bacillati</taxon>
        <taxon>Actinomycetota</taxon>
        <taxon>Actinomycetes</taxon>
        <taxon>Micrococcales</taxon>
        <taxon>Promicromonosporaceae</taxon>
        <taxon>Promicromonospora</taxon>
    </lineage>
</organism>
<gene>
    <name evidence="4" type="ORF">APR03_003069</name>
</gene>
<dbReference type="Gene3D" id="3.40.50.1110">
    <property type="entry name" value="SGNH hydrolase"/>
    <property type="match status" value="1"/>
</dbReference>
<dbReference type="AlphaFoldDB" id="A0A9X2JW28"/>